<dbReference type="AlphaFoldDB" id="A0A1U7IRA7"/>
<proteinExistence type="predicted"/>
<dbReference type="RefSeq" id="WP_073592043.1">
    <property type="nucleotide sequence ID" value="NZ_MRCE01000003.1"/>
</dbReference>
<sequence length="85" mass="9452">MNSLTSLLDKSAISQWQAATWEDYLAACEDANLESARVFFYDGYLLIEMGNEGINHARFNSLLTLPSKSIINLSLRFTTTSGISN</sequence>
<evidence type="ECO:0000313" key="1">
    <source>
        <dbReference type="EMBL" id="OKH39981.1"/>
    </source>
</evidence>
<protein>
    <submittedName>
        <fullName evidence="1">Uncharacterized protein</fullName>
    </submittedName>
</protein>
<gene>
    <name evidence="1" type="ORF">NIES2119_03250</name>
</gene>
<dbReference type="Proteomes" id="UP000185860">
    <property type="component" value="Unassembled WGS sequence"/>
</dbReference>
<comment type="caution">
    <text evidence="1">The sequence shown here is derived from an EMBL/GenBank/DDBJ whole genome shotgun (WGS) entry which is preliminary data.</text>
</comment>
<accession>A0A1U7IRA7</accession>
<dbReference type="EMBL" id="MRCE01000003">
    <property type="protein sequence ID" value="OKH39981.1"/>
    <property type="molecule type" value="Genomic_DNA"/>
</dbReference>
<organism evidence="1 2">
    <name type="scientific">[Phormidium ambiguum] IAM M-71</name>
    <dbReference type="NCBI Taxonomy" id="454136"/>
    <lineage>
        <taxon>Bacteria</taxon>
        <taxon>Bacillati</taxon>
        <taxon>Cyanobacteriota</taxon>
        <taxon>Cyanophyceae</taxon>
        <taxon>Oscillatoriophycideae</taxon>
        <taxon>Aerosakkonematales</taxon>
        <taxon>Aerosakkonemataceae</taxon>
        <taxon>Floridanema</taxon>
    </lineage>
</organism>
<dbReference type="STRING" id="454136.NIES2119_03250"/>
<reference evidence="1 2" key="1">
    <citation type="submission" date="2016-11" db="EMBL/GenBank/DDBJ databases">
        <title>Draft Genome Sequences of Nine Cyanobacterial Strains from Diverse Habitats.</title>
        <authorList>
            <person name="Zhu T."/>
            <person name="Hou S."/>
            <person name="Lu X."/>
            <person name="Hess W.R."/>
        </authorList>
    </citation>
    <scope>NUCLEOTIDE SEQUENCE [LARGE SCALE GENOMIC DNA]</scope>
    <source>
        <strain evidence="1 2">IAM M-71</strain>
    </source>
</reference>
<evidence type="ECO:0000313" key="2">
    <source>
        <dbReference type="Proteomes" id="UP000185860"/>
    </source>
</evidence>
<name>A0A1U7IRA7_9CYAN</name>